<evidence type="ECO:0000256" key="5">
    <source>
        <dbReference type="ARBA" id="ARBA00022737"/>
    </source>
</evidence>
<name>A0A2T9ZJN6_9FUNG</name>
<evidence type="ECO:0000256" key="8">
    <source>
        <dbReference type="PROSITE-ProRule" id="PRU00221"/>
    </source>
</evidence>
<dbReference type="InterPro" id="IPR053826">
    <property type="entry name" value="WDR75"/>
</dbReference>
<dbReference type="Proteomes" id="UP000245609">
    <property type="component" value="Unassembled WGS sequence"/>
</dbReference>
<evidence type="ECO:0000256" key="4">
    <source>
        <dbReference type="ARBA" id="ARBA00022574"/>
    </source>
</evidence>
<dbReference type="SUPFAM" id="SSF50978">
    <property type="entry name" value="WD40 repeat-like"/>
    <property type="match status" value="2"/>
</dbReference>
<evidence type="ECO:0000256" key="9">
    <source>
        <dbReference type="SAM" id="MobiDB-lite"/>
    </source>
</evidence>
<keyword evidence="2" id="KW-0690">Ribosome biogenesis</keyword>
<dbReference type="PROSITE" id="PS50082">
    <property type="entry name" value="WD_REPEATS_2"/>
    <property type="match status" value="1"/>
</dbReference>
<feature type="compositionally biased region" description="Polar residues" evidence="9">
    <location>
        <begin position="7"/>
        <end position="52"/>
    </location>
</feature>
<sequence>MAKRKNSTITPADSNLSQGPNSVASNEKNNRKQSFSSPNSPASENPQNISKNSEAENSDLDGLTTDNISSSERASELSDHTLNEYPKPQPLPSISKTAAKDINPNGNLNPILSTNIAQDSQDKFNAILLNKCQNVKDNYMKIQKLLLERYFEGGKGFSDLKPLYQYDLGGKNREEPVLFSDNQKYFYVCTRNSIKMYGTQNGELVGKIENPLRSPTTLVSAVLTKNPESQGAENVIKIRTSKYNDELLCLFYRDKSVDIYDAKLLTILKTIFLAHSPTCVTKSIINGEVFYSSTEKSYSKKSKNIVNKFIVYKSNIFAESPDSANNTLALLKLKGVCLQLEQTPNGKHLAILTKRNVYTINTQQHSRINSFELNSELTMFAINPKNHSQIAVGDISGKIHLCHQVFDQNSNVVKTVMHWHSNRVNSLAYTSDGNYILSGGNEAVLVFWQLSTFQRDFLPRLGANIVGVSLTPDSMIAGVTLNNNSVIVIDFNSKKLISMISGLQTSKGTPSLAIYPDKPWLTVTGSSGMLQTFDLINDRHISNLEIVNYNHINTNLSSTVPKIDLYKYSSNGKWLATIDTNTSKIAAFPTLKFLAFDNSQQRFVLNTKVKLPHLNNPVNDIAINSTGNSNLYAVCATCDNNIIKLWEYDKNDISSNWKRSCHPLTLFESKDEKIVSICFSSDGSILMARTSKKLIYLIDATQMKVVAGPILISKSGKKSIDCMFLGANSEYIIDFTNDSITVFDSITLKILFYFQVPENWELLLACASQSLQTTRSKFAVLLKNKSIPQNEITYNMVFEISNGMVKFESIVEVSSGSSPLQIIGFKFISLDGPDDSFVLLDNSSNFKILSTLDLSAILNSSNYQNPASNKNTGQSSDNDIDQKLFDSIYSKSLNSQQKKITGENTLSLNRAAANLATINQDSAFMFVPSHQMPNVKTLFEASCMLDYENNMANPDNNVANKPKNQNRKSKTKKSDGFGESKNTESDSASIKPNLDQDMYSTESTADVNNLSNSNVESLEILSNVFSTSLSN</sequence>
<evidence type="ECO:0000256" key="2">
    <source>
        <dbReference type="ARBA" id="ARBA00022517"/>
    </source>
</evidence>
<dbReference type="InterPro" id="IPR015943">
    <property type="entry name" value="WD40/YVTN_repeat-like_dom_sf"/>
</dbReference>
<evidence type="ECO:0000256" key="7">
    <source>
        <dbReference type="ARBA" id="ARBA00023242"/>
    </source>
</evidence>
<dbReference type="GO" id="GO:0006364">
    <property type="term" value="P:rRNA processing"/>
    <property type="evidence" value="ECO:0007669"/>
    <property type="project" value="UniProtKB-KW"/>
</dbReference>
<keyword evidence="12" id="KW-1185">Reference proteome</keyword>
<dbReference type="Pfam" id="PF23869">
    <property type="entry name" value="Beta-prop_WDR75_1st"/>
    <property type="match status" value="1"/>
</dbReference>
<gene>
    <name evidence="11" type="ORF">BB560_000678</name>
</gene>
<comment type="subcellular location">
    <subcellularLocation>
        <location evidence="1">Nucleus</location>
        <location evidence="1">Nucleolus</location>
    </subcellularLocation>
</comment>
<comment type="caution">
    <text evidence="11">The sequence shown here is derived from an EMBL/GenBank/DDBJ whole genome shotgun (WGS) entry which is preliminary data.</text>
</comment>
<evidence type="ECO:0000313" key="11">
    <source>
        <dbReference type="EMBL" id="PVV04804.1"/>
    </source>
</evidence>
<reference evidence="11 12" key="1">
    <citation type="journal article" date="2018" name="MBio">
        <title>Comparative Genomics Reveals the Core Gene Toolbox for the Fungus-Insect Symbiosis.</title>
        <authorList>
            <person name="Wang Y."/>
            <person name="Stata M."/>
            <person name="Wang W."/>
            <person name="Stajich J.E."/>
            <person name="White M.M."/>
            <person name="Moncalvo J.M."/>
        </authorList>
    </citation>
    <scope>NUCLEOTIDE SEQUENCE [LARGE SCALE GENOMIC DNA]</scope>
    <source>
        <strain evidence="11 12">SC-DP-2</strain>
    </source>
</reference>
<dbReference type="PROSITE" id="PS50294">
    <property type="entry name" value="WD_REPEATS_REGION"/>
    <property type="match status" value="1"/>
</dbReference>
<dbReference type="Gene3D" id="2.130.10.10">
    <property type="entry name" value="YVTN repeat-like/Quinoprotein amine dehydrogenase"/>
    <property type="match status" value="2"/>
</dbReference>
<dbReference type="GO" id="GO:0003723">
    <property type="term" value="F:RNA binding"/>
    <property type="evidence" value="ECO:0007669"/>
    <property type="project" value="InterPro"/>
</dbReference>
<dbReference type="PANTHER" id="PTHR44215:SF1">
    <property type="entry name" value="WD REPEAT-CONTAINING PROTEIN 75"/>
    <property type="match status" value="1"/>
</dbReference>
<dbReference type="InterPro" id="IPR057644">
    <property type="entry name" value="Beta-prop_WDR75_2nd"/>
</dbReference>
<accession>A0A2T9ZJN6</accession>
<feature type="domain" description="WD repeat-containing protein 75 second beta-propeller" evidence="10">
    <location>
        <begin position="514"/>
        <end position="702"/>
    </location>
</feature>
<dbReference type="GO" id="GO:2000234">
    <property type="term" value="P:positive regulation of rRNA processing"/>
    <property type="evidence" value="ECO:0007669"/>
    <property type="project" value="TreeGrafter"/>
</dbReference>
<keyword evidence="7" id="KW-0539">Nucleus</keyword>
<feature type="compositionally biased region" description="Basic and acidic residues" evidence="9">
    <location>
        <begin position="972"/>
        <end position="984"/>
    </location>
</feature>
<evidence type="ECO:0000256" key="3">
    <source>
        <dbReference type="ARBA" id="ARBA00022552"/>
    </source>
</evidence>
<dbReference type="STRING" id="133381.A0A2T9ZJN6"/>
<dbReference type="PANTHER" id="PTHR44215">
    <property type="entry name" value="WD REPEAT-CONTAINING PROTEIN 75"/>
    <property type="match status" value="1"/>
</dbReference>
<keyword evidence="3" id="KW-0698">rRNA processing</keyword>
<keyword evidence="5" id="KW-0677">Repeat</keyword>
<dbReference type="OrthoDB" id="4096at2759"/>
<dbReference type="SMART" id="SM00320">
    <property type="entry name" value="WD40"/>
    <property type="match status" value="4"/>
</dbReference>
<evidence type="ECO:0000313" key="12">
    <source>
        <dbReference type="Proteomes" id="UP000245609"/>
    </source>
</evidence>
<dbReference type="AlphaFoldDB" id="A0A2T9ZJN6"/>
<evidence type="ECO:0000256" key="1">
    <source>
        <dbReference type="ARBA" id="ARBA00004604"/>
    </source>
</evidence>
<dbReference type="EMBL" id="MBFS01000076">
    <property type="protein sequence ID" value="PVV04804.1"/>
    <property type="molecule type" value="Genomic_DNA"/>
</dbReference>
<evidence type="ECO:0000256" key="6">
    <source>
        <dbReference type="ARBA" id="ARBA00023163"/>
    </source>
</evidence>
<feature type="compositionally biased region" description="Basic and acidic residues" evidence="9">
    <location>
        <begin position="73"/>
        <end position="82"/>
    </location>
</feature>
<organism evidence="11 12">
    <name type="scientific">Smittium megazygosporum</name>
    <dbReference type="NCBI Taxonomy" id="133381"/>
    <lineage>
        <taxon>Eukaryota</taxon>
        <taxon>Fungi</taxon>
        <taxon>Fungi incertae sedis</taxon>
        <taxon>Zoopagomycota</taxon>
        <taxon>Kickxellomycotina</taxon>
        <taxon>Harpellomycetes</taxon>
        <taxon>Harpellales</taxon>
        <taxon>Legeriomycetaceae</taxon>
        <taxon>Smittium</taxon>
    </lineage>
</organism>
<dbReference type="Pfam" id="PF23769">
    <property type="entry name" value="Beta-prop_WDR75_2nd"/>
    <property type="match status" value="1"/>
</dbReference>
<evidence type="ECO:0000259" key="10">
    <source>
        <dbReference type="Pfam" id="PF23769"/>
    </source>
</evidence>
<keyword evidence="6" id="KW-0804">Transcription</keyword>
<dbReference type="GO" id="GO:0032040">
    <property type="term" value="C:small-subunit processome"/>
    <property type="evidence" value="ECO:0007669"/>
    <property type="project" value="InterPro"/>
</dbReference>
<proteinExistence type="predicted"/>
<keyword evidence="4 8" id="KW-0853">WD repeat</keyword>
<dbReference type="InterPro" id="IPR036322">
    <property type="entry name" value="WD40_repeat_dom_sf"/>
</dbReference>
<feature type="region of interest" description="Disordered" evidence="9">
    <location>
        <begin position="1"/>
        <end position="106"/>
    </location>
</feature>
<protein>
    <recommendedName>
        <fullName evidence="10">WD repeat-containing protein 75 second beta-propeller domain-containing protein</fullName>
    </recommendedName>
</protein>
<dbReference type="GO" id="GO:0045943">
    <property type="term" value="P:positive regulation of transcription by RNA polymerase I"/>
    <property type="evidence" value="ECO:0007669"/>
    <property type="project" value="InterPro"/>
</dbReference>
<feature type="region of interest" description="Disordered" evidence="9">
    <location>
        <begin position="952"/>
        <end position="1013"/>
    </location>
</feature>
<dbReference type="InterPro" id="IPR001680">
    <property type="entry name" value="WD40_rpt"/>
</dbReference>
<feature type="repeat" description="WD" evidence="8">
    <location>
        <begin position="417"/>
        <end position="452"/>
    </location>
</feature>